<organism evidence="1 2">
    <name type="scientific">Ferrimonas marina</name>
    <dbReference type="NCBI Taxonomy" id="299255"/>
    <lineage>
        <taxon>Bacteria</taxon>
        <taxon>Pseudomonadati</taxon>
        <taxon>Pseudomonadota</taxon>
        <taxon>Gammaproteobacteria</taxon>
        <taxon>Alteromonadales</taxon>
        <taxon>Ferrimonadaceae</taxon>
        <taxon>Ferrimonas</taxon>
    </lineage>
</organism>
<reference evidence="2" key="1">
    <citation type="submission" date="2016-11" db="EMBL/GenBank/DDBJ databases">
        <authorList>
            <person name="Varghese N."/>
            <person name="Submissions S."/>
        </authorList>
    </citation>
    <scope>NUCLEOTIDE SEQUENCE [LARGE SCALE GENOMIC DNA]</scope>
    <source>
        <strain evidence="2">DSM 16917</strain>
    </source>
</reference>
<gene>
    <name evidence="1" type="ORF">SAMN02745129_2603</name>
</gene>
<proteinExistence type="predicted"/>
<dbReference type="RefSeq" id="WP_067655044.1">
    <property type="nucleotide sequence ID" value="NZ_FQXG01000003.1"/>
</dbReference>
<evidence type="ECO:0000313" key="2">
    <source>
        <dbReference type="Proteomes" id="UP000184268"/>
    </source>
</evidence>
<name>A0A1M5UJW9_9GAMM</name>
<protein>
    <submittedName>
        <fullName evidence="1">Uncharacterized protein</fullName>
    </submittedName>
</protein>
<sequence length="239" mass="26093">MTQSTFYPTNSDIGIKIYTGDLSEFGLNDNKDSAAPTNPASWKFSLKTNSKPSHTTGAAGVAQLFELYQAGRQFWKSMHAEGHGQFLAEVAMQVNMARRGPEGLNFEDVKNKGVSIVGINNKGLNHSDDPDNADGSFDRITVARGNNSQGKGPLDPQDLVFEISKKDNHFRKDAAGKVTGYDGEESLASMYQTLLAIKDALDVIRDKEPKLYSEALRIFHRGAPAPTKEQQASLALELS</sequence>
<dbReference type="STRING" id="299255.SAMN02745129_2603"/>
<keyword evidence="2" id="KW-1185">Reference proteome</keyword>
<accession>A0A1M5UJW9</accession>
<dbReference type="AlphaFoldDB" id="A0A1M5UJW9"/>
<dbReference type="EMBL" id="FQXG01000003">
    <property type="protein sequence ID" value="SHH63188.1"/>
    <property type="molecule type" value="Genomic_DNA"/>
</dbReference>
<dbReference type="Proteomes" id="UP000184268">
    <property type="component" value="Unassembled WGS sequence"/>
</dbReference>
<evidence type="ECO:0000313" key="1">
    <source>
        <dbReference type="EMBL" id="SHH63188.1"/>
    </source>
</evidence>